<name>A0ABW3CM37_9ACTN</name>
<comment type="caution">
    <text evidence="1">The sequence shown here is derived from an EMBL/GenBank/DDBJ whole genome shotgun (WGS) entry which is preliminary data.</text>
</comment>
<evidence type="ECO:0000313" key="2">
    <source>
        <dbReference type="Proteomes" id="UP001597083"/>
    </source>
</evidence>
<keyword evidence="2" id="KW-1185">Reference proteome</keyword>
<accession>A0ABW3CM37</accession>
<dbReference type="EMBL" id="JBHTIR010003070">
    <property type="protein sequence ID" value="MFD0854626.1"/>
    <property type="molecule type" value="Genomic_DNA"/>
</dbReference>
<dbReference type="Proteomes" id="UP001597083">
    <property type="component" value="Unassembled WGS sequence"/>
</dbReference>
<sequence length="60" mass="6258">PPLTTAGAGSAGLAVGSTRLRHHRPGGVLVFDTGSGGQERFTYDFLVRNGQITDVVGRYA</sequence>
<evidence type="ECO:0000313" key="1">
    <source>
        <dbReference type="EMBL" id="MFD0854626.1"/>
    </source>
</evidence>
<reference evidence="2" key="1">
    <citation type="journal article" date="2019" name="Int. J. Syst. Evol. Microbiol.">
        <title>The Global Catalogue of Microorganisms (GCM) 10K type strain sequencing project: providing services to taxonomists for standard genome sequencing and annotation.</title>
        <authorList>
            <consortium name="The Broad Institute Genomics Platform"/>
            <consortium name="The Broad Institute Genome Sequencing Center for Infectious Disease"/>
            <person name="Wu L."/>
            <person name="Ma J."/>
        </authorList>
    </citation>
    <scope>NUCLEOTIDE SEQUENCE [LARGE SCALE GENOMIC DNA]</scope>
    <source>
        <strain evidence="2">JCM 31696</strain>
    </source>
</reference>
<protein>
    <submittedName>
        <fullName evidence="1">Uncharacterized protein</fullName>
    </submittedName>
</protein>
<gene>
    <name evidence="1" type="ORF">ACFQ07_20480</name>
</gene>
<proteinExistence type="predicted"/>
<feature type="non-terminal residue" evidence="1">
    <location>
        <position position="1"/>
    </location>
</feature>
<organism evidence="1 2">
    <name type="scientific">Actinomadura adrarensis</name>
    <dbReference type="NCBI Taxonomy" id="1819600"/>
    <lineage>
        <taxon>Bacteria</taxon>
        <taxon>Bacillati</taxon>
        <taxon>Actinomycetota</taxon>
        <taxon>Actinomycetes</taxon>
        <taxon>Streptosporangiales</taxon>
        <taxon>Thermomonosporaceae</taxon>
        <taxon>Actinomadura</taxon>
    </lineage>
</organism>